<evidence type="ECO:0000313" key="2">
    <source>
        <dbReference type="Proteomes" id="UP000033358"/>
    </source>
</evidence>
<evidence type="ECO:0000313" key="1">
    <source>
        <dbReference type="EMBL" id="KKB96302.1"/>
    </source>
</evidence>
<organism evidence="1 2">
    <name type="scientific">Candidatus Arcanibacter lacustris</name>
    <dbReference type="NCBI Taxonomy" id="1607817"/>
    <lineage>
        <taxon>Bacteria</taxon>
        <taxon>Pseudomonadati</taxon>
        <taxon>Pseudomonadota</taxon>
        <taxon>Alphaproteobacteria</taxon>
        <taxon>Rickettsiales</taxon>
        <taxon>Candidatus Arcanibacter</taxon>
    </lineage>
</organism>
<dbReference type="AlphaFoldDB" id="A0A0F5MQI9"/>
<dbReference type="Proteomes" id="UP000033358">
    <property type="component" value="Unassembled WGS sequence"/>
</dbReference>
<name>A0A0F5MQI9_9RICK</name>
<reference evidence="1 2" key="1">
    <citation type="submission" date="2015-02" db="EMBL/GenBank/DDBJ databases">
        <title>Single cell genomics of a rare environmental alphaproteobacterium provides unique insights into Rickettsiaceae evolution.</title>
        <authorList>
            <person name="Martijn J."/>
            <person name="Schulz F."/>
            <person name="Zaremba-Niedzwiedzka K."/>
            <person name="Viklund J."/>
            <person name="Stepanauskas R."/>
            <person name="Andersson S.G.E."/>
            <person name="Horn M."/>
            <person name="Guy L."/>
            <person name="Ettema T.J.G."/>
        </authorList>
    </citation>
    <scope>NUCLEOTIDE SEQUENCE [LARGE SCALE GENOMIC DNA]</scope>
    <source>
        <strain evidence="1 2">SCGC AAA041-L04</strain>
    </source>
</reference>
<proteinExistence type="predicted"/>
<sequence length="120" mass="13546">MNHTNLIMQLTAIKTLLERRGDSNFPTESIIDLLNRSYNILGNYDASGIVYGQDVQNWINNILVAIAATGSNSALYSSVFELENPAELMNRMVANISNELYRVETTLTASVVYPYWRIIK</sequence>
<gene>
    <name evidence="1" type="ORF">SZ25_00624</name>
</gene>
<dbReference type="EMBL" id="JYHA01000093">
    <property type="protein sequence ID" value="KKB96302.1"/>
    <property type="molecule type" value="Genomic_DNA"/>
</dbReference>
<comment type="caution">
    <text evidence="1">The sequence shown here is derived from an EMBL/GenBank/DDBJ whole genome shotgun (WGS) entry which is preliminary data.</text>
</comment>
<protein>
    <submittedName>
        <fullName evidence="1">Uncharacterized protein</fullName>
    </submittedName>
</protein>
<keyword evidence="2" id="KW-1185">Reference proteome</keyword>
<accession>A0A0F5MQI9</accession>